<organism evidence="2 3">
    <name type="scientific">Cereibacter sphaeroides</name>
    <name type="common">Rhodobacter sphaeroides</name>
    <dbReference type="NCBI Taxonomy" id="1063"/>
    <lineage>
        <taxon>Bacteria</taxon>
        <taxon>Pseudomonadati</taxon>
        <taxon>Pseudomonadota</taxon>
        <taxon>Alphaproteobacteria</taxon>
        <taxon>Rhodobacterales</taxon>
        <taxon>Paracoccaceae</taxon>
        <taxon>Cereibacter</taxon>
    </lineage>
</organism>
<evidence type="ECO:0000256" key="1">
    <source>
        <dbReference type="SAM" id="MobiDB-lite"/>
    </source>
</evidence>
<dbReference type="Proteomes" id="UP000266305">
    <property type="component" value="Unassembled WGS sequence"/>
</dbReference>
<evidence type="ECO:0000313" key="2">
    <source>
        <dbReference type="EMBL" id="RHZ96339.1"/>
    </source>
</evidence>
<evidence type="ECO:0000313" key="3">
    <source>
        <dbReference type="Proteomes" id="UP000266305"/>
    </source>
</evidence>
<dbReference type="AlphaFoldDB" id="A0AAX1UNL4"/>
<dbReference type="GeneID" id="3720167"/>
<gene>
    <name evidence="2" type="ORF">D1114_06410</name>
</gene>
<dbReference type="EMBL" id="QWGP01000005">
    <property type="protein sequence ID" value="RHZ96339.1"/>
    <property type="molecule type" value="Genomic_DNA"/>
</dbReference>
<sequence>MTERIAPAPTFAETALPRAVAQRMLALIDALGEYDGRPASHALTGILRLAAGQAPTLAERTSLQIAGLIELDHGHPVLTPEGQAVLACETESQPQPMLPEPQPEEPAAGPAPFARLKIGGAVYEIAGWPASDALAFRTEPTADWCGLDADLAAGWSEIAAEILQRTRNALEDYVRMHMIRRREEEDPAGGNGFDLYGIGWEVREAGAALLLRLDGEAEWQTVPAPALAHAAGFRERAAAALVAQVRDLRERIGEDVHAWAKRLAAGALVEPV</sequence>
<protein>
    <submittedName>
        <fullName evidence="2">Uncharacterized protein</fullName>
    </submittedName>
</protein>
<accession>A0AAX1UNL4</accession>
<reference evidence="2 3" key="1">
    <citation type="submission" date="2018-08" db="EMBL/GenBank/DDBJ databases">
        <title>Draft genome sequence of Rhodobacter sphaeroides FY.</title>
        <authorList>
            <person name="Rayyan A."/>
            <person name="Meyer T.E."/>
            <person name="Kyndt J.A."/>
        </authorList>
    </citation>
    <scope>NUCLEOTIDE SEQUENCE [LARGE SCALE GENOMIC DNA]</scope>
    <source>
        <strain evidence="2 3">FY</strain>
    </source>
</reference>
<proteinExistence type="predicted"/>
<name>A0AAX1UNL4_CERSP</name>
<comment type="caution">
    <text evidence="2">The sequence shown here is derived from an EMBL/GenBank/DDBJ whole genome shotgun (WGS) entry which is preliminary data.</text>
</comment>
<feature type="region of interest" description="Disordered" evidence="1">
    <location>
        <begin position="91"/>
        <end position="111"/>
    </location>
</feature>
<dbReference type="RefSeq" id="WP_002720174.1">
    <property type="nucleotide sequence ID" value="NZ_BJXO01000001.1"/>
</dbReference>